<protein>
    <submittedName>
        <fullName evidence="2">Uncharacterized protein</fullName>
    </submittedName>
</protein>
<keyword evidence="3" id="KW-1185">Reference proteome</keyword>
<dbReference type="GO" id="GO:0005930">
    <property type="term" value="C:axoneme"/>
    <property type="evidence" value="ECO:0007669"/>
    <property type="project" value="UniProtKB-SubCell"/>
</dbReference>
<proteinExistence type="predicted"/>
<dbReference type="Proteomes" id="UP000007264">
    <property type="component" value="Unassembled WGS sequence"/>
</dbReference>
<sequence>MDLNASIDIKEIQNDGSSDKNKMVPELWELIASKMTPKEWARARCACPAMHKAKVKVVRARPHNSNQLARAAGDVLNAKTLWLDLTALRTSGCSTALFKKLWGQEVDSLEHLQQLSLTLSAKPAKKSPEAPFCWPAKPSESVSKWLEALAEPLASARNLEVLRLDVAYVPALPPMEKLQHLNLISWMPLSEATCQWLQKLPSLRTLSLEQSPAADMPPAHTAPPLDLSACKHLQSVSLFHIIPSDFQAPRQCSVTLWTDHVSLQPSWAETYSTSATACSVLVPAREFVNPTFFVDMFAPPAAHLTALRIEVPEDMLGVLKEPLMLGDNVPNLRAFRCRAWDIFLKLGGQLRLQSLRCDAKKAVHLEIEEEDLEGAVSELQHLDLFWAAKSEHSPLLRRQLIALQKTGRRCSVEAEQEPLGSYWGSFQGSRQGSRFRASFHADAVVEDAKLCMGCGACGMCLQGKHGIPGLFGPP</sequence>
<name>I0Z6L6_COCSC</name>
<dbReference type="InterPro" id="IPR032675">
    <property type="entry name" value="LRR_dom_sf"/>
</dbReference>
<dbReference type="KEGG" id="csl:COCSUDRAFT_58826"/>
<reference evidence="2 3" key="1">
    <citation type="journal article" date="2012" name="Genome Biol.">
        <title>The genome of the polar eukaryotic microalga coccomyxa subellipsoidea reveals traits of cold adaptation.</title>
        <authorList>
            <person name="Blanc G."/>
            <person name="Agarkova I."/>
            <person name="Grimwood J."/>
            <person name="Kuo A."/>
            <person name="Brueggeman A."/>
            <person name="Dunigan D."/>
            <person name="Gurnon J."/>
            <person name="Ladunga I."/>
            <person name="Lindquist E."/>
            <person name="Lucas S."/>
            <person name="Pangilinan J."/>
            <person name="Proschold T."/>
            <person name="Salamov A."/>
            <person name="Schmutz J."/>
            <person name="Weeks D."/>
            <person name="Yamada T."/>
            <person name="Claverie J.M."/>
            <person name="Grigoriev I."/>
            <person name="Van Etten J."/>
            <person name="Lomsadze A."/>
            <person name="Borodovsky M."/>
        </authorList>
    </citation>
    <scope>NUCLEOTIDE SEQUENCE [LARGE SCALE GENOMIC DNA]</scope>
    <source>
        <strain evidence="2 3">C-169</strain>
    </source>
</reference>
<dbReference type="AlphaFoldDB" id="I0Z6L6"/>
<evidence type="ECO:0000313" key="2">
    <source>
        <dbReference type="EMBL" id="EIE26285.1"/>
    </source>
</evidence>
<dbReference type="SUPFAM" id="SSF52047">
    <property type="entry name" value="RNI-like"/>
    <property type="match status" value="1"/>
</dbReference>
<evidence type="ECO:0000256" key="1">
    <source>
        <dbReference type="ARBA" id="ARBA00004430"/>
    </source>
</evidence>
<gene>
    <name evidence="2" type="ORF">COCSUDRAFT_58826</name>
</gene>
<comment type="caution">
    <text evidence="2">The sequence shown here is derived from an EMBL/GenBank/DDBJ whole genome shotgun (WGS) entry which is preliminary data.</text>
</comment>
<dbReference type="EMBL" id="AGSI01000002">
    <property type="protein sequence ID" value="EIE26285.1"/>
    <property type="molecule type" value="Genomic_DNA"/>
</dbReference>
<comment type="subcellular location">
    <subcellularLocation>
        <location evidence="1">Cytoplasm</location>
        <location evidence="1">Cytoskeleton</location>
        <location evidence="1">Cilium axoneme</location>
    </subcellularLocation>
</comment>
<dbReference type="RefSeq" id="XP_005650829.1">
    <property type="nucleotide sequence ID" value="XM_005650772.1"/>
</dbReference>
<dbReference type="Gene3D" id="3.80.10.10">
    <property type="entry name" value="Ribonuclease Inhibitor"/>
    <property type="match status" value="1"/>
</dbReference>
<dbReference type="OrthoDB" id="518748at2759"/>
<evidence type="ECO:0000313" key="3">
    <source>
        <dbReference type="Proteomes" id="UP000007264"/>
    </source>
</evidence>
<dbReference type="GeneID" id="17044295"/>
<organism evidence="2 3">
    <name type="scientific">Coccomyxa subellipsoidea (strain C-169)</name>
    <name type="common">Green microalga</name>
    <dbReference type="NCBI Taxonomy" id="574566"/>
    <lineage>
        <taxon>Eukaryota</taxon>
        <taxon>Viridiplantae</taxon>
        <taxon>Chlorophyta</taxon>
        <taxon>core chlorophytes</taxon>
        <taxon>Trebouxiophyceae</taxon>
        <taxon>Trebouxiophyceae incertae sedis</taxon>
        <taxon>Coccomyxaceae</taxon>
        <taxon>Coccomyxa</taxon>
        <taxon>Coccomyxa subellipsoidea</taxon>
    </lineage>
</organism>
<accession>I0Z6L6</accession>